<gene>
    <name evidence="1" type="ORF">IW245_005464</name>
</gene>
<proteinExistence type="predicted"/>
<comment type="caution">
    <text evidence="1">The sequence shown here is derived from an EMBL/GenBank/DDBJ whole genome shotgun (WGS) entry which is preliminary data.</text>
</comment>
<sequence length="228" mass="25253">MEQQRVELANGSFLVVEPHPTWSKVEIDRDRIFDQLRISGQDPEVPFHILACVRSCCEAGIEVLRAEGLGDDLHMSSDSRWYRLMVPASYTDQAVQALAAAEQDSDFTQLVLLNRGLRAVTAKDPARLTKQGWGPWHLDASTRVLRNSSKDAYDYEVDLDQCNTSAETLDWIIQIAGKTWGDDQTVSGLVRALNDILEPQAYLCPRGQGAKLTKKAIGQLVAAAAAEE</sequence>
<name>A0A8J7GKE5_9ACTN</name>
<dbReference type="Proteomes" id="UP000622552">
    <property type="component" value="Unassembled WGS sequence"/>
</dbReference>
<organism evidence="1 2">
    <name type="scientific">Longispora fulva</name>
    <dbReference type="NCBI Taxonomy" id="619741"/>
    <lineage>
        <taxon>Bacteria</taxon>
        <taxon>Bacillati</taxon>
        <taxon>Actinomycetota</taxon>
        <taxon>Actinomycetes</taxon>
        <taxon>Micromonosporales</taxon>
        <taxon>Micromonosporaceae</taxon>
        <taxon>Longispora</taxon>
    </lineage>
</organism>
<dbReference type="AlphaFoldDB" id="A0A8J7GKE5"/>
<evidence type="ECO:0000313" key="2">
    <source>
        <dbReference type="Proteomes" id="UP000622552"/>
    </source>
</evidence>
<evidence type="ECO:0000313" key="1">
    <source>
        <dbReference type="EMBL" id="MBG6139270.1"/>
    </source>
</evidence>
<dbReference type="EMBL" id="JADOUF010000001">
    <property type="protein sequence ID" value="MBG6139270.1"/>
    <property type="molecule type" value="Genomic_DNA"/>
</dbReference>
<dbReference type="RefSeq" id="WP_197005943.1">
    <property type="nucleotide sequence ID" value="NZ_BONS01000012.1"/>
</dbReference>
<protein>
    <submittedName>
        <fullName evidence="1">Uncharacterized protein</fullName>
    </submittedName>
</protein>
<reference evidence="1" key="1">
    <citation type="submission" date="2020-11" db="EMBL/GenBank/DDBJ databases">
        <title>Sequencing the genomes of 1000 actinobacteria strains.</title>
        <authorList>
            <person name="Klenk H.-P."/>
        </authorList>
    </citation>
    <scope>NUCLEOTIDE SEQUENCE</scope>
    <source>
        <strain evidence="1">DSM 45356</strain>
    </source>
</reference>
<keyword evidence="2" id="KW-1185">Reference proteome</keyword>
<accession>A0A8J7GKE5</accession>